<dbReference type="RefSeq" id="WP_015723831.1">
    <property type="nucleotide sequence ID" value="NC_014972.1"/>
</dbReference>
<gene>
    <name evidence="3" type="ordered locus">Despr_1116</name>
</gene>
<evidence type="ECO:0000259" key="2">
    <source>
        <dbReference type="PROSITE" id="PS50110"/>
    </source>
</evidence>
<feature type="modified residue" description="4-aspartylphosphate" evidence="1">
    <location>
        <position position="52"/>
    </location>
</feature>
<dbReference type="InterPro" id="IPR001789">
    <property type="entry name" value="Sig_transdc_resp-reg_receiver"/>
</dbReference>
<dbReference type="SUPFAM" id="SSF52172">
    <property type="entry name" value="CheY-like"/>
    <property type="match status" value="1"/>
</dbReference>
<dbReference type="EMBL" id="CP002364">
    <property type="protein sequence ID" value="ADW17288.1"/>
    <property type="molecule type" value="Genomic_DNA"/>
</dbReference>
<keyword evidence="1" id="KW-0597">Phosphoprotein</keyword>
<proteinExistence type="predicted"/>
<sequence length="132" mass="14388">MTIVFVAKNFSRFSILVTRLRREQDVELVPVATGAAGLEQLKNKRLDLVIVDEQLDDMSGVDFVKQLVKVNPLANTAIVGSLPDAEFHEVTEGLGVLMQLPPQPGERDAEALLAVLSKIFGLLQVPPKQEAA</sequence>
<evidence type="ECO:0000313" key="3">
    <source>
        <dbReference type="EMBL" id="ADW17288.1"/>
    </source>
</evidence>
<dbReference type="AlphaFoldDB" id="A0A7U3YL58"/>
<dbReference type="Pfam" id="PF00072">
    <property type="entry name" value="Response_reg"/>
    <property type="match status" value="1"/>
</dbReference>
<evidence type="ECO:0000256" key="1">
    <source>
        <dbReference type="PROSITE-ProRule" id="PRU00169"/>
    </source>
</evidence>
<name>A0A7U3YL58_DESPD</name>
<dbReference type="Proteomes" id="UP000006365">
    <property type="component" value="Chromosome"/>
</dbReference>
<feature type="domain" description="Response regulatory" evidence="2">
    <location>
        <begin position="2"/>
        <end position="116"/>
    </location>
</feature>
<reference evidence="3 4" key="1">
    <citation type="journal article" date="2011" name="Stand. Genomic Sci.">
        <title>Complete genome sequence of Desulfobulbus propionicus type strain (1pr3).</title>
        <authorList>
            <person name="Pagani I."/>
            <person name="Lapidus A."/>
            <person name="Nolan M."/>
            <person name="Lucas S."/>
            <person name="Hammon N."/>
            <person name="Deshpande S."/>
            <person name="Cheng J.F."/>
            <person name="Chertkov O."/>
            <person name="Davenport K."/>
            <person name="Tapia R."/>
            <person name="Han C."/>
            <person name="Goodwin L."/>
            <person name="Pitluck S."/>
            <person name="Liolios K."/>
            <person name="Mavromatis K."/>
            <person name="Ivanova N."/>
            <person name="Mikhailova N."/>
            <person name="Pati A."/>
            <person name="Chen A."/>
            <person name="Palaniappan K."/>
            <person name="Land M."/>
            <person name="Hauser L."/>
            <person name="Chang Y.J."/>
            <person name="Jeffries C.D."/>
            <person name="Detter J.C."/>
            <person name="Brambilla E."/>
            <person name="Kannan K.P."/>
            <person name="Djao O.D."/>
            <person name="Rohde M."/>
            <person name="Pukall R."/>
            <person name="Spring S."/>
            <person name="Goker M."/>
            <person name="Sikorski J."/>
            <person name="Woyke T."/>
            <person name="Bristow J."/>
            <person name="Eisen J.A."/>
            <person name="Markowitz V."/>
            <person name="Hugenholtz P."/>
            <person name="Kyrpides N.C."/>
            <person name="Klenk H.P."/>
        </authorList>
    </citation>
    <scope>NUCLEOTIDE SEQUENCE [LARGE SCALE GENOMIC DNA]</scope>
    <source>
        <strain evidence="4">ATCC 33891 / DSM 2032 / 1pr3</strain>
    </source>
</reference>
<protein>
    <submittedName>
        <fullName evidence="3">Response regulator receiver</fullName>
    </submittedName>
</protein>
<accession>A0A7U3YL58</accession>
<evidence type="ECO:0000313" key="4">
    <source>
        <dbReference type="Proteomes" id="UP000006365"/>
    </source>
</evidence>
<dbReference type="GO" id="GO:0000160">
    <property type="term" value="P:phosphorelay signal transduction system"/>
    <property type="evidence" value="ECO:0007669"/>
    <property type="project" value="InterPro"/>
</dbReference>
<dbReference type="Gene3D" id="3.40.50.2300">
    <property type="match status" value="1"/>
</dbReference>
<organism evidence="3 4">
    <name type="scientific">Desulfobulbus propionicus (strain ATCC 33891 / DSM 2032 / VKM B-1956 / 1pr3)</name>
    <dbReference type="NCBI Taxonomy" id="577650"/>
    <lineage>
        <taxon>Bacteria</taxon>
        <taxon>Pseudomonadati</taxon>
        <taxon>Thermodesulfobacteriota</taxon>
        <taxon>Desulfobulbia</taxon>
        <taxon>Desulfobulbales</taxon>
        <taxon>Desulfobulbaceae</taxon>
        <taxon>Desulfobulbus</taxon>
    </lineage>
</organism>
<keyword evidence="4" id="KW-1185">Reference proteome</keyword>
<dbReference type="KEGG" id="dpr:Despr_1116"/>
<dbReference type="PROSITE" id="PS50110">
    <property type="entry name" value="RESPONSE_REGULATORY"/>
    <property type="match status" value="1"/>
</dbReference>
<dbReference type="InterPro" id="IPR011006">
    <property type="entry name" value="CheY-like_superfamily"/>
</dbReference>